<feature type="region of interest" description="Disordered" evidence="3">
    <location>
        <begin position="1"/>
        <end position="52"/>
    </location>
</feature>
<reference evidence="5 6" key="1">
    <citation type="submission" date="2024-01" db="EMBL/GenBank/DDBJ databases">
        <title>The genomes of 5 underutilized Papilionoideae crops provide insights into root nodulation and disease resistanc.</title>
        <authorList>
            <person name="Yuan L."/>
        </authorList>
    </citation>
    <scope>NUCLEOTIDE SEQUENCE [LARGE SCALE GENOMIC DNA]</scope>
    <source>
        <strain evidence="5">ZHUSHIDOU_FW_LH</strain>
        <tissue evidence="5">Leaf</tissue>
    </source>
</reference>
<name>A0AAN9EJ82_CROPI</name>
<feature type="compositionally biased region" description="Pro residues" evidence="3">
    <location>
        <begin position="34"/>
        <end position="48"/>
    </location>
</feature>
<evidence type="ECO:0000256" key="2">
    <source>
        <dbReference type="ARBA" id="ARBA00023136"/>
    </source>
</evidence>
<dbReference type="PANTHER" id="PTHR31234:SF35">
    <property type="entry name" value="LATE EMBRYOGENESIS ABUNDANT (LEA) HYDROXYPROLINE-RICH GLYCOPROTEIN FAMILY"/>
    <property type="match status" value="1"/>
</dbReference>
<dbReference type="EMBL" id="JAYWIO010000005">
    <property type="protein sequence ID" value="KAK7258557.1"/>
    <property type="molecule type" value="Genomic_DNA"/>
</dbReference>
<proteinExistence type="predicted"/>
<dbReference type="Proteomes" id="UP001372338">
    <property type="component" value="Unassembled WGS sequence"/>
</dbReference>
<evidence type="ECO:0008006" key="7">
    <source>
        <dbReference type="Google" id="ProtNLM"/>
    </source>
</evidence>
<evidence type="ECO:0000256" key="1">
    <source>
        <dbReference type="ARBA" id="ARBA00004370"/>
    </source>
</evidence>
<evidence type="ECO:0000256" key="3">
    <source>
        <dbReference type="SAM" id="MobiDB-lite"/>
    </source>
</evidence>
<gene>
    <name evidence="5" type="ORF">RIF29_24137</name>
</gene>
<protein>
    <recommendedName>
        <fullName evidence="7">Late embryogenesis abundant protein LEA-2 subgroup domain-containing protein</fullName>
    </recommendedName>
</protein>
<accession>A0AAN9EJ82</accession>
<keyword evidence="4" id="KW-0812">Transmembrane</keyword>
<dbReference type="GO" id="GO:0098542">
    <property type="term" value="P:defense response to other organism"/>
    <property type="evidence" value="ECO:0007669"/>
    <property type="project" value="InterPro"/>
</dbReference>
<sequence length="238" mass="26233">MAAALASSQTPTPPSGPSTKPILQKPPGYRSPFTEPPPPRKGALPPPLRPKKKRRRGCCCILCCTILIVILVLIFASVIAAGLVYIVYDPALPEFRVSSFGLSNLNVTQKRDGVFLNAETVARVEVKNKSGKMKWFFDTTRIDVTAEDEDLDLGSTQVPGFEMKEKGRKELKAVTAVKDIALDEGMRRKVIGKELVPIVELRTKTGVGMQGWKSWKIGLTVVRGFKSSIYVYKKNSEL</sequence>
<comment type="subcellular location">
    <subcellularLocation>
        <location evidence="1">Membrane</location>
    </subcellularLocation>
</comment>
<dbReference type="AlphaFoldDB" id="A0AAN9EJ82"/>
<evidence type="ECO:0000256" key="4">
    <source>
        <dbReference type="SAM" id="Phobius"/>
    </source>
</evidence>
<keyword evidence="2 4" id="KW-0472">Membrane</keyword>
<dbReference type="PANTHER" id="PTHR31234">
    <property type="entry name" value="LATE EMBRYOGENESIS ABUNDANT (LEA) HYDROXYPROLINE-RICH GLYCOPROTEIN FAMILY"/>
    <property type="match status" value="1"/>
</dbReference>
<organism evidence="5 6">
    <name type="scientific">Crotalaria pallida</name>
    <name type="common">Smooth rattlebox</name>
    <name type="synonym">Crotalaria striata</name>
    <dbReference type="NCBI Taxonomy" id="3830"/>
    <lineage>
        <taxon>Eukaryota</taxon>
        <taxon>Viridiplantae</taxon>
        <taxon>Streptophyta</taxon>
        <taxon>Embryophyta</taxon>
        <taxon>Tracheophyta</taxon>
        <taxon>Spermatophyta</taxon>
        <taxon>Magnoliopsida</taxon>
        <taxon>eudicotyledons</taxon>
        <taxon>Gunneridae</taxon>
        <taxon>Pentapetalae</taxon>
        <taxon>rosids</taxon>
        <taxon>fabids</taxon>
        <taxon>Fabales</taxon>
        <taxon>Fabaceae</taxon>
        <taxon>Papilionoideae</taxon>
        <taxon>50 kb inversion clade</taxon>
        <taxon>genistoids sensu lato</taxon>
        <taxon>core genistoids</taxon>
        <taxon>Crotalarieae</taxon>
        <taxon>Crotalaria</taxon>
    </lineage>
</organism>
<feature type="transmembrane region" description="Helical" evidence="4">
    <location>
        <begin position="59"/>
        <end position="88"/>
    </location>
</feature>
<keyword evidence="4" id="KW-1133">Transmembrane helix</keyword>
<evidence type="ECO:0000313" key="5">
    <source>
        <dbReference type="EMBL" id="KAK7258557.1"/>
    </source>
</evidence>
<keyword evidence="6" id="KW-1185">Reference proteome</keyword>
<dbReference type="GO" id="GO:0005886">
    <property type="term" value="C:plasma membrane"/>
    <property type="evidence" value="ECO:0007669"/>
    <property type="project" value="TreeGrafter"/>
</dbReference>
<comment type="caution">
    <text evidence="5">The sequence shown here is derived from an EMBL/GenBank/DDBJ whole genome shotgun (WGS) entry which is preliminary data.</text>
</comment>
<dbReference type="InterPro" id="IPR044839">
    <property type="entry name" value="NDR1-like"/>
</dbReference>
<evidence type="ECO:0000313" key="6">
    <source>
        <dbReference type="Proteomes" id="UP001372338"/>
    </source>
</evidence>